<dbReference type="InterPro" id="IPR002925">
    <property type="entry name" value="Dienelactn_hydro"/>
</dbReference>
<dbReference type="InterPro" id="IPR029058">
    <property type="entry name" value="AB_hydrolase_fold"/>
</dbReference>
<evidence type="ECO:0000313" key="3">
    <source>
        <dbReference type="Proteomes" id="UP000283522"/>
    </source>
</evidence>
<dbReference type="RefSeq" id="WP_119476641.1">
    <property type="nucleotide sequence ID" value="NZ_QXML01000002.1"/>
</dbReference>
<sequence>MKETLKIELGKIALEGDLTLPAHSKGLVIFAHGSGSGRYSPRNQFISQYLNKQSYATYLLDLYARHDPELDPEEFNLKVLAGRLREVTTRLKSLPYLIKLPVGFYGSSTGAAVALVAASLLKDQIHAIVSRGGRTDLANDVLHLVKAPTLLLVGENDPPILDFNLESLSLINAQKALKVIPGASHLFEEPGALEAVALETEAWLEAHLSNSPRLNKSKTPH</sequence>
<organism evidence="2 3">
    <name type="scientific">Algoriphagus lacus</name>
    <dbReference type="NCBI Taxonomy" id="2056311"/>
    <lineage>
        <taxon>Bacteria</taxon>
        <taxon>Pseudomonadati</taxon>
        <taxon>Bacteroidota</taxon>
        <taxon>Cytophagia</taxon>
        <taxon>Cytophagales</taxon>
        <taxon>Cyclobacteriaceae</taxon>
        <taxon>Algoriphagus</taxon>
    </lineage>
</organism>
<name>A0A418PUL6_9BACT</name>
<dbReference type="Proteomes" id="UP000283522">
    <property type="component" value="Unassembled WGS sequence"/>
</dbReference>
<evidence type="ECO:0000259" key="1">
    <source>
        <dbReference type="Pfam" id="PF01738"/>
    </source>
</evidence>
<dbReference type="Gene3D" id="3.40.50.1820">
    <property type="entry name" value="alpha/beta hydrolase"/>
    <property type="match status" value="1"/>
</dbReference>
<gene>
    <name evidence="2" type="ORF">D0X99_05485</name>
</gene>
<dbReference type="OrthoDB" id="9810066at2"/>
<dbReference type="SUPFAM" id="SSF53474">
    <property type="entry name" value="alpha/beta-Hydrolases"/>
    <property type="match status" value="1"/>
</dbReference>
<dbReference type="AlphaFoldDB" id="A0A418PUL6"/>
<comment type="caution">
    <text evidence="2">The sequence shown here is derived from an EMBL/GenBank/DDBJ whole genome shotgun (WGS) entry which is preliminary data.</text>
</comment>
<keyword evidence="2" id="KW-0378">Hydrolase</keyword>
<proteinExistence type="predicted"/>
<feature type="domain" description="Dienelactone hydrolase" evidence="1">
    <location>
        <begin position="25"/>
        <end position="193"/>
    </location>
</feature>
<accession>A0A418PUL6</accession>
<dbReference type="Pfam" id="PF01738">
    <property type="entry name" value="DLH"/>
    <property type="match status" value="1"/>
</dbReference>
<dbReference type="GO" id="GO:0016787">
    <property type="term" value="F:hydrolase activity"/>
    <property type="evidence" value="ECO:0007669"/>
    <property type="project" value="UniProtKB-KW"/>
</dbReference>
<keyword evidence="3" id="KW-1185">Reference proteome</keyword>
<dbReference type="EMBL" id="QXML01000002">
    <property type="protein sequence ID" value="RIW17203.1"/>
    <property type="molecule type" value="Genomic_DNA"/>
</dbReference>
<protein>
    <submittedName>
        <fullName evidence="2">Alpha/beta hydrolase</fullName>
    </submittedName>
</protein>
<reference evidence="2 3" key="1">
    <citation type="submission" date="2018-09" db="EMBL/GenBank/DDBJ databases">
        <authorList>
            <person name="Wang X."/>
            <person name="Du Z."/>
        </authorList>
    </citation>
    <scope>NUCLEOTIDE SEQUENCE [LARGE SCALE GENOMIC DNA]</scope>
    <source>
        <strain evidence="2 3">N3</strain>
    </source>
</reference>
<evidence type="ECO:0000313" key="2">
    <source>
        <dbReference type="EMBL" id="RIW17203.1"/>
    </source>
</evidence>